<dbReference type="PANTHER" id="PTHR33070">
    <property type="entry name" value="OS06G0725500 PROTEIN"/>
    <property type="match status" value="1"/>
</dbReference>
<dbReference type="InterPro" id="IPR004320">
    <property type="entry name" value="BPS1_pln"/>
</dbReference>
<dbReference type="AlphaFoldDB" id="A0AAD5ZD30"/>
<gene>
    <name evidence="2" type="ORF">LUZ61_020467</name>
</gene>
<dbReference type="Pfam" id="PF03087">
    <property type="entry name" value="BPS1"/>
    <property type="match status" value="1"/>
</dbReference>
<reference evidence="2 3" key="1">
    <citation type="journal article" date="2022" name="Cell">
        <title>Repeat-based holocentromeres influence genome architecture and karyotype evolution.</title>
        <authorList>
            <person name="Hofstatter P.G."/>
            <person name="Thangavel G."/>
            <person name="Lux T."/>
            <person name="Neumann P."/>
            <person name="Vondrak T."/>
            <person name="Novak P."/>
            <person name="Zhang M."/>
            <person name="Costa L."/>
            <person name="Castellani M."/>
            <person name="Scott A."/>
            <person name="Toegelov H."/>
            <person name="Fuchs J."/>
            <person name="Mata-Sucre Y."/>
            <person name="Dias Y."/>
            <person name="Vanzela A.L.L."/>
            <person name="Huettel B."/>
            <person name="Almeida C.C.S."/>
            <person name="Simkova H."/>
            <person name="Souza G."/>
            <person name="Pedrosa-Harand A."/>
            <person name="Macas J."/>
            <person name="Mayer K.F.X."/>
            <person name="Houben A."/>
            <person name="Marques A."/>
        </authorList>
    </citation>
    <scope>NUCLEOTIDE SEQUENCE [LARGE SCALE GENOMIC DNA]</scope>
    <source>
        <strain evidence="2">RhyTen1mFocal</strain>
    </source>
</reference>
<feature type="region of interest" description="Disordered" evidence="1">
    <location>
        <begin position="1"/>
        <end position="29"/>
    </location>
</feature>
<dbReference type="Proteomes" id="UP001210211">
    <property type="component" value="Unassembled WGS sequence"/>
</dbReference>
<dbReference type="PANTHER" id="PTHR33070:SF49">
    <property type="entry name" value="OS06G0725500 PROTEIN"/>
    <property type="match status" value="1"/>
</dbReference>
<dbReference type="EMBL" id="JAMRDG010000002">
    <property type="protein sequence ID" value="KAJ3691303.1"/>
    <property type="molecule type" value="Genomic_DNA"/>
</dbReference>
<feature type="compositionally biased region" description="Polar residues" evidence="1">
    <location>
        <begin position="19"/>
        <end position="29"/>
    </location>
</feature>
<keyword evidence="3" id="KW-1185">Reference proteome</keyword>
<evidence type="ECO:0000313" key="2">
    <source>
        <dbReference type="EMBL" id="KAJ3691303.1"/>
    </source>
</evidence>
<name>A0AAD5ZD30_9POAL</name>
<evidence type="ECO:0000313" key="3">
    <source>
        <dbReference type="Proteomes" id="UP001210211"/>
    </source>
</evidence>
<proteinExistence type="predicted"/>
<comment type="caution">
    <text evidence="2">The sequence shown here is derived from an EMBL/GenBank/DDBJ whole genome shotgun (WGS) entry which is preliminary data.</text>
</comment>
<sequence length="284" mass="30659">MVPGFSRSISLPLSPSRSGKNSRAASNHVRSMSLPCQSHPIISNLEQQIRVIRSFSANPDASFLWIEAGLGQIEAVLTALEEFLHLGQTQETLSQAASTDSLLEDFLLLADIYSSFVSTIVSLKQHQADVQSALRRADKICLVSAIKSQRFVEKEIAQLSSSLKNISKCRPPALASNALEAEITGIMAEAVSTTAVASMALFSGVVAMSAAASSTKTSSTTRLFRKLALNSSSNSRVSDEEFGVAEKFEQFEVCVGNVESCSERVFRRLINLRVSLLNISTPSL</sequence>
<evidence type="ECO:0000256" key="1">
    <source>
        <dbReference type="SAM" id="MobiDB-lite"/>
    </source>
</evidence>
<dbReference type="GO" id="GO:0048367">
    <property type="term" value="P:shoot system development"/>
    <property type="evidence" value="ECO:0007669"/>
    <property type="project" value="InterPro"/>
</dbReference>
<dbReference type="GO" id="GO:0048364">
    <property type="term" value="P:root development"/>
    <property type="evidence" value="ECO:0007669"/>
    <property type="project" value="InterPro"/>
</dbReference>
<accession>A0AAD5ZD30</accession>
<protein>
    <submittedName>
        <fullName evidence="2">Uncharacterized protein</fullName>
    </submittedName>
</protein>
<organism evidence="2 3">
    <name type="scientific">Rhynchospora tenuis</name>
    <dbReference type="NCBI Taxonomy" id="198213"/>
    <lineage>
        <taxon>Eukaryota</taxon>
        <taxon>Viridiplantae</taxon>
        <taxon>Streptophyta</taxon>
        <taxon>Embryophyta</taxon>
        <taxon>Tracheophyta</taxon>
        <taxon>Spermatophyta</taxon>
        <taxon>Magnoliopsida</taxon>
        <taxon>Liliopsida</taxon>
        <taxon>Poales</taxon>
        <taxon>Cyperaceae</taxon>
        <taxon>Cyperoideae</taxon>
        <taxon>Rhynchosporeae</taxon>
        <taxon>Rhynchospora</taxon>
    </lineage>
</organism>
<feature type="compositionally biased region" description="Low complexity" evidence="1">
    <location>
        <begin position="1"/>
        <end position="18"/>
    </location>
</feature>